<keyword evidence="2" id="KW-0813">Transport</keyword>
<feature type="compositionally biased region" description="Low complexity" evidence="4">
    <location>
        <begin position="1279"/>
        <end position="1295"/>
    </location>
</feature>
<reference evidence="6 7" key="1">
    <citation type="submission" date="2019-08" db="EMBL/GenBank/DDBJ databases">
        <title>Whole genome of Aphis craccivora.</title>
        <authorList>
            <person name="Voronova N.V."/>
            <person name="Shulinski R.S."/>
            <person name="Bandarenka Y.V."/>
            <person name="Zhorov D.G."/>
            <person name="Warner D."/>
        </authorList>
    </citation>
    <scope>NUCLEOTIDE SEQUENCE [LARGE SCALE GENOMIC DNA]</scope>
    <source>
        <strain evidence="6">180601</strain>
        <tissue evidence="6">Whole Body</tissue>
    </source>
</reference>
<dbReference type="GO" id="GO:0017056">
    <property type="term" value="F:structural constituent of nuclear pore"/>
    <property type="evidence" value="ECO:0007669"/>
    <property type="project" value="TreeGrafter"/>
</dbReference>
<dbReference type="GO" id="GO:0006606">
    <property type="term" value="P:protein import into nucleus"/>
    <property type="evidence" value="ECO:0007669"/>
    <property type="project" value="TreeGrafter"/>
</dbReference>
<evidence type="ECO:0000313" key="6">
    <source>
        <dbReference type="EMBL" id="KAF0755057.1"/>
    </source>
</evidence>
<dbReference type="InterPro" id="IPR039462">
    <property type="entry name" value="Nup159/Nup146_N"/>
</dbReference>
<dbReference type="InterPro" id="IPR026054">
    <property type="entry name" value="Nucleoporin"/>
</dbReference>
<feature type="compositionally biased region" description="Low complexity" evidence="4">
    <location>
        <begin position="1195"/>
        <end position="1207"/>
    </location>
</feature>
<feature type="non-terminal residue" evidence="6">
    <location>
        <position position="1"/>
    </location>
</feature>
<dbReference type="GO" id="GO:0006405">
    <property type="term" value="P:RNA export from nucleus"/>
    <property type="evidence" value="ECO:0007669"/>
    <property type="project" value="TreeGrafter"/>
</dbReference>
<gene>
    <name evidence="6" type="ORF">FWK35_00012588</name>
</gene>
<dbReference type="InterPro" id="IPR025574">
    <property type="entry name" value="Nucleoporin_FG_rpt"/>
</dbReference>
<feature type="region of interest" description="Disordered" evidence="4">
    <location>
        <begin position="1775"/>
        <end position="1821"/>
    </location>
</feature>
<organism evidence="6 7">
    <name type="scientific">Aphis craccivora</name>
    <name type="common">Cowpea aphid</name>
    <dbReference type="NCBI Taxonomy" id="307492"/>
    <lineage>
        <taxon>Eukaryota</taxon>
        <taxon>Metazoa</taxon>
        <taxon>Ecdysozoa</taxon>
        <taxon>Arthropoda</taxon>
        <taxon>Hexapoda</taxon>
        <taxon>Insecta</taxon>
        <taxon>Pterygota</taxon>
        <taxon>Neoptera</taxon>
        <taxon>Paraneoptera</taxon>
        <taxon>Hemiptera</taxon>
        <taxon>Sternorrhyncha</taxon>
        <taxon>Aphidomorpha</taxon>
        <taxon>Aphidoidea</taxon>
        <taxon>Aphididae</taxon>
        <taxon>Aphidini</taxon>
        <taxon>Aphis</taxon>
        <taxon>Aphis</taxon>
    </lineage>
</organism>
<dbReference type="Gene3D" id="2.130.10.10">
    <property type="entry name" value="YVTN repeat-like/Quinoprotein amine dehydrogenase"/>
    <property type="match status" value="1"/>
</dbReference>
<name>A0A6G0YG01_APHCR</name>
<evidence type="ECO:0000256" key="4">
    <source>
        <dbReference type="SAM" id="MobiDB-lite"/>
    </source>
</evidence>
<dbReference type="Proteomes" id="UP000478052">
    <property type="component" value="Unassembled WGS sequence"/>
</dbReference>
<feature type="region of interest" description="Disordered" evidence="4">
    <location>
        <begin position="1195"/>
        <end position="1222"/>
    </location>
</feature>
<accession>A0A6G0YG01</accession>
<dbReference type="Pfam" id="PF13634">
    <property type="entry name" value="Nucleoporin_FG"/>
    <property type="match status" value="2"/>
</dbReference>
<keyword evidence="3" id="KW-0539">Nucleus</keyword>
<feature type="domain" description="Nucleoporin Nup159/Nup146 N-terminal" evidence="5">
    <location>
        <begin position="51"/>
        <end position="396"/>
    </location>
</feature>
<evidence type="ECO:0000256" key="1">
    <source>
        <dbReference type="ARBA" id="ARBA00004123"/>
    </source>
</evidence>
<dbReference type="SUPFAM" id="SSF117289">
    <property type="entry name" value="Nucleoporin domain"/>
    <property type="match status" value="1"/>
</dbReference>
<dbReference type="GO" id="GO:0008139">
    <property type="term" value="F:nuclear localization sequence binding"/>
    <property type="evidence" value="ECO:0007669"/>
    <property type="project" value="TreeGrafter"/>
</dbReference>
<comment type="caution">
    <text evidence="6">The sequence shown here is derived from an EMBL/GenBank/DDBJ whole genome shotgun (WGS) entry which is preliminary data.</text>
</comment>
<evidence type="ECO:0000256" key="2">
    <source>
        <dbReference type="ARBA" id="ARBA00022448"/>
    </source>
</evidence>
<evidence type="ECO:0000256" key="3">
    <source>
        <dbReference type="ARBA" id="ARBA00023242"/>
    </source>
</evidence>
<dbReference type="EMBL" id="VUJU01004243">
    <property type="protein sequence ID" value="KAF0755057.1"/>
    <property type="molecule type" value="Genomic_DNA"/>
</dbReference>
<dbReference type="GO" id="GO:0005643">
    <property type="term" value="C:nuclear pore"/>
    <property type="evidence" value="ECO:0007669"/>
    <property type="project" value="TreeGrafter"/>
</dbReference>
<keyword evidence="7" id="KW-1185">Reference proteome</keyword>
<proteinExistence type="predicted"/>
<dbReference type="PANTHER" id="PTHR23193:SF46">
    <property type="entry name" value="NUCLEAR PORE COMPLEX PROTEIN NUP214"/>
    <property type="match status" value="1"/>
</dbReference>
<evidence type="ECO:0000259" key="5">
    <source>
        <dbReference type="Pfam" id="PF16755"/>
    </source>
</evidence>
<dbReference type="InterPro" id="IPR001680">
    <property type="entry name" value="WD40_rpt"/>
</dbReference>
<feature type="region of interest" description="Disordered" evidence="4">
    <location>
        <begin position="1275"/>
        <end position="1295"/>
    </location>
</feature>
<dbReference type="Pfam" id="PF16755">
    <property type="entry name" value="Beta-prop_NUP159_NUP214"/>
    <property type="match status" value="1"/>
</dbReference>
<protein>
    <submittedName>
        <fullName evidence="6">Nuclear pore complex protein Nup214-like isoform X1</fullName>
    </submittedName>
</protein>
<dbReference type="SMART" id="SM00320">
    <property type="entry name" value="WD40"/>
    <property type="match status" value="2"/>
</dbReference>
<dbReference type="OrthoDB" id="248320at2759"/>
<comment type="subcellular location">
    <subcellularLocation>
        <location evidence="1">Nucleus</location>
    </subcellularLocation>
</comment>
<evidence type="ECO:0000313" key="7">
    <source>
        <dbReference type="Proteomes" id="UP000478052"/>
    </source>
</evidence>
<dbReference type="InterPro" id="IPR015943">
    <property type="entry name" value="WD40/YVTN_repeat-like_dom_sf"/>
</dbReference>
<dbReference type="PANTHER" id="PTHR23193">
    <property type="entry name" value="NUCLEAR PORE COMPLEX PROTEIN NUP"/>
    <property type="match status" value="1"/>
</dbReference>
<feature type="compositionally biased region" description="Polar residues" evidence="4">
    <location>
        <begin position="1775"/>
        <end position="1805"/>
    </location>
</feature>
<sequence>LKCKSNSKMSTHAKGTCVDVLDFKCTAFCNLRVFNEGHQFDKYAAMIISSNRFGITIVASPNQLCLISMKHVRRLVGDFGVEKNTLTDFLRREIELDYSPNFLDLSCDEEYIAVAGILNSKTSITIYNVEDLISKNHPSPSVFVELTATQDSHVIDMSWNPGVKNSLACCLSDGSLHIIDLKDGGTYSIVSLPPQSSTLCLSWSPKGKQIIIGSSNGSLTQYKPELKAMKQYLPPSDVTGNVKPIKIKWISNFQFAVVYDFVDNLDNQLNLYILNTPKNAPVEFINFEQYVVMNSEQYRLNQYYTIFQQNWNLLFVASSNCTEIGVMGINNENQWQCWMLETRPELPYRLDKQMYPIGMSLDLSSQMKIKQLSKSNEEIFLDPMPVLCVLSSDGILFMYHIENQLTDYKNICKLPTEISDNIISQLFTTNSKIKNEVIEQTSVTEIVEQENEINAIDEKARGDHNESVLASYLETSTTSEVEQPQILGTPTISVVKPNIPEVSTETVAPVQNISSQTNLPDKNTSTDETVSQAMLKEVLEDVQIFQIELEETLKLSLNTSKLKIGDEKDKEILMKKWSSLDSFFKELNETNRSQWMESKALQKAVLDSIAWVEDSKSRIFFLKNPKFKCLLRNDSDEPFSKTLFDNIERTLYYIETQLTHVDDQLKARYDSYNPNNKELKIPCLETIYKSLVVNTNIVNKLKEKINYLYSTVEEMKYRTFKKLSLAPDVVQNTSKLHESRDVGLSKLSEQLLKITLDKDGVSAINSYNIAKKYSVLSANQRALSDSKVNKLQEWLKDFKTRRTKITRAQYANIDLSRPMCSTPLKSASKPKVHEKNIDFVPFVTNDSFGSTVPQPSTLLNKNYNTSERIVTDINLQSTSQLNSTQFQKPLLIPTTQQMNSGIPITVVPSTPGFTLGSKPLPTNTVWNPMDNSSTPKPVAPNNFSNKFDFKGFTKDPIIFSTANTGPLFANNVTSSTVSNKDPVDFSLKTLTATPINFSNSTNIVSTKSTLDVISGTKEAKEKIPSFNFSNVSTAKSEKSVQKSNGTSTFNFADSIKNKMDNLNNMPISTLSFEAPKPSVTSSIFSGFSTENKSKNSQETAPEKDATAFKFNSKPDTASISSFSFTTPKDNISKSTESETKSFISIPTTTVTASFSFSLPPKTNPIVVSEPVDSTTVSSSFGIVKTASATVENTVTETTSQVSESPTPIISEPVTPENEESPKFPVTASNAQIFEIPSTSVSIFSAPIKSTSTTSIFGNSTTTVSQATIFSSPTNKTSASSVFNTPTTTSSPTIFSTPTNTTCAPSIFSTPTSTTIAPTIFGATTSTTNASSIFGTPTNTSMAPSIFGASSTTTSSSIFGNSIKSTPSIFGTPSTTTVSSMFGSVTTTNTTSGFGSTAQTTFGAPATTGSSIFGSPATTGSSIFGSPATPATTSSSVFGNSAAPATTNSSIFGNPAAPTSSGSIFGSASTNTSSVFGAPVTTSTTSSIFGSPSTTAASSGLFGSVAAAANQSSFGQPTLGFSSPGSSFGNMSLFGQSACSPSQPANSFAPAANPFAVNKTPSSTPSLFSNQKSVFGQPPASTPNSGFGVPNSGFGATTNTVFGSPAMVGQSNNLGFGSPPMFGSMDAQKLYYGVREISKAPNPGLKSENLSSYIPRYDGIMHYLVPQEKQTRCADCHQNTTSRCNKFDVGIDGKFLYKNELVQVQHIKYELVQVQVHSGTRSTTSGFNQTPVFGGAATFGSTAPTFGQNAGNFGFGSAAQQPSTAFASLANQNSSPSFGNIAQNQNTGFASPTTPGFGQPQQTSPFKPQGATFGGTSFSSWR</sequence>